<proteinExistence type="predicted"/>
<reference evidence="1" key="1">
    <citation type="journal article" date="2012" name="Mol. Plant Microbe Interact.">
        <title>A highly conserved effector in Fusarium oxysporum is required for full virulence on Arabidopsis.</title>
        <authorList>
            <person name="Thatcher L.F."/>
            <person name="Gardiner D.M."/>
            <person name="Kazan K."/>
            <person name="Manners J."/>
        </authorList>
    </citation>
    <scope>NUCLEOTIDE SEQUENCE [LARGE SCALE GENOMIC DNA]</scope>
    <source>
        <strain evidence="1">Fo5176</strain>
    </source>
</reference>
<sequence>MPAFSVRLYRYPGPWQVQLGTDLMISLTMNMENNIQ</sequence>
<name>F9FZ68_FUSOF</name>
<dbReference type="AlphaFoldDB" id="F9FZ68"/>
<organism evidence="1">
    <name type="scientific">Fusarium oxysporum (strain Fo5176)</name>
    <name type="common">Fusarium vascular wilt</name>
    <dbReference type="NCBI Taxonomy" id="660025"/>
    <lineage>
        <taxon>Eukaryota</taxon>
        <taxon>Fungi</taxon>
        <taxon>Dikarya</taxon>
        <taxon>Ascomycota</taxon>
        <taxon>Pezizomycotina</taxon>
        <taxon>Sordariomycetes</taxon>
        <taxon>Hypocreomycetidae</taxon>
        <taxon>Hypocreales</taxon>
        <taxon>Nectriaceae</taxon>
        <taxon>Fusarium</taxon>
        <taxon>Fusarium oxysporum species complex</taxon>
    </lineage>
</organism>
<comment type="caution">
    <text evidence="1">The sequence shown here is derived from an EMBL/GenBank/DDBJ whole genome shotgun (WGS) entry which is preliminary data.</text>
</comment>
<protein>
    <submittedName>
        <fullName evidence="1">Uncharacterized protein</fullName>
    </submittedName>
</protein>
<accession>F9FZ68</accession>
<evidence type="ECO:0000313" key="1">
    <source>
        <dbReference type="EMBL" id="EGU77793.1"/>
    </source>
</evidence>
<dbReference type="EMBL" id="AFQF01002925">
    <property type="protein sequence ID" value="EGU77793.1"/>
    <property type="molecule type" value="Genomic_DNA"/>
</dbReference>
<gene>
    <name evidence="1" type="ORF">FOXB_11657</name>
</gene>